<dbReference type="Gene3D" id="2.30.30.100">
    <property type="match status" value="1"/>
</dbReference>
<sequence>MTSSDGDSQTLQKQQARAKLRELFLRGIKELTGEPCNILTYEKSSLTATFASWKPDGSEILVRDVTTPAAVQLDSALLRAPDVIAVEFVTPVLLP</sequence>
<keyword evidence="2" id="KW-1185">Reference proteome</keyword>
<gene>
    <name evidence="1" type="ORF">PLXY2_LOCUS11640</name>
</gene>
<proteinExistence type="predicted"/>
<accession>A0A8S4G0P5</accession>
<organism evidence="1 2">
    <name type="scientific">Plutella xylostella</name>
    <name type="common">Diamondback moth</name>
    <name type="synonym">Plutella maculipennis</name>
    <dbReference type="NCBI Taxonomy" id="51655"/>
    <lineage>
        <taxon>Eukaryota</taxon>
        <taxon>Metazoa</taxon>
        <taxon>Ecdysozoa</taxon>
        <taxon>Arthropoda</taxon>
        <taxon>Hexapoda</taxon>
        <taxon>Insecta</taxon>
        <taxon>Pterygota</taxon>
        <taxon>Neoptera</taxon>
        <taxon>Endopterygota</taxon>
        <taxon>Lepidoptera</taxon>
        <taxon>Glossata</taxon>
        <taxon>Ditrysia</taxon>
        <taxon>Yponomeutoidea</taxon>
        <taxon>Plutellidae</taxon>
        <taxon>Plutella</taxon>
    </lineage>
</organism>
<dbReference type="EMBL" id="CAJHNJ030000061">
    <property type="protein sequence ID" value="CAG9133391.1"/>
    <property type="molecule type" value="Genomic_DNA"/>
</dbReference>
<name>A0A8S4G0P5_PLUXY</name>
<dbReference type="PANTHER" id="PTHR14679:SF1">
    <property type="entry name" value="GEM-ASSOCIATED PROTEIN 7"/>
    <property type="match status" value="1"/>
</dbReference>
<dbReference type="PANTHER" id="PTHR14679">
    <property type="entry name" value="GEM-ASSOCIATED PROTEIN 7"/>
    <property type="match status" value="1"/>
</dbReference>
<dbReference type="AlphaFoldDB" id="A0A8S4G0P5"/>
<dbReference type="Pfam" id="PF11095">
    <property type="entry name" value="Gemin7"/>
    <property type="match status" value="1"/>
</dbReference>
<dbReference type="GO" id="GO:0000387">
    <property type="term" value="P:spliceosomal snRNP assembly"/>
    <property type="evidence" value="ECO:0007669"/>
    <property type="project" value="TreeGrafter"/>
</dbReference>
<comment type="caution">
    <text evidence="1">The sequence shown here is derived from an EMBL/GenBank/DDBJ whole genome shotgun (WGS) entry which is preliminary data.</text>
</comment>
<reference evidence="1" key="1">
    <citation type="submission" date="2020-11" db="EMBL/GenBank/DDBJ databases">
        <authorList>
            <person name="Whiteford S."/>
        </authorList>
    </citation>
    <scope>NUCLEOTIDE SEQUENCE</scope>
</reference>
<evidence type="ECO:0000313" key="2">
    <source>
        <dbReference type="Proteomes" id="UP000653454"/>
    </source>
</evidence>
<dbReference type="InterPro" id="IPR020338">
    <property type="entry name" value="SMN_gemin7"/>
</dbReference>
<dbReference type="Proteomes" id="UP000653454">
    <property type="component" value="Unassembled WGS sequence"/>
</dbReference>
<dbReference type="GO" id="GO:0034719">
    <property type="term" value="C:SMN-Sm protein complex"/>
    <property type="evidence" value="ECO:0007669"/>
    <property type="project" value="InterPro"/>
</dbReference>
<evidence type="ECO:0000313" key="1">
    <source>
        <dbReference type="EMBL" id="CAG9133391.1"/>
    </source>
</evidence>
<protein>
    <submittedName>
        <fullName evidence="1">(diamondback moth) hypothetical protein</fullName>
    </submittedName>
</protein>